<gene>
    <name evidence="2" type="ORF">EJ05DRAFT_535290</name>
</gene>
<evidence type="ECO:0000256" key="1">
    <source>
        <dbReference type="SAM" id="MobiDB-lite"/>
    </source>
</evidence>
<dbReference type="Proteomes" id="UP000799437">
    <property type="component" value="Unassembled WGS sequence"/>
</dbReference>
<name>A0A6A6WIP5_9PEZI</name>
<feature type="region of interest" description="Disordered" evidence="1">
    <location>
        <begin position="1"/>
        <end position="25"/>
    </location>
</feature>
<dbReference type="GeneID" id="54490292"/>
<dbReference type="EMBL" id="ML996566">
    <property type="protein sequence ID" value="KAF2761994.1"/>
    <property type="molecule type" value="Genomic_DNA"/>
</dbReference>
<organism evidence="2 3">
    <name type="scientific">Pseudovirgaria hyperparasitica</name>
    <dbReference type="NCBI Taxonomy" id="470096"/>
    <lineage>
        <taxon>Eukaryota</taxon>
        <taxon>Fungi</taxon>
        <taxon>Dikarya</taxon>
        <taxon>Ascomycota</taxon>
        <taxon>Pezizomycotina</taxon>
        <taxon>Dothideomycetes</taxon>
        <taxon>Dothideomycetes incertae sedis</taxon>
        <taxon>Acrospermales</taxon>
        <taxon>Acrospermaceae</taxon>
        <taxon>Pseudovirgaria</taxon>
    </lineage>
</organism>
<sequence>MTGHDICQPASQPASPRYLGESSKPVNQSTGLSLVSRDVGPALEAITGVLVKINVLQQQQLFLPQLPVLVVVEAKVKIRFDLANNPFILEKTRPNKTACQIASVSERLSQAGARIHSRGLSTVVVPERKRGCAWMCVDVYECRCDYGKLEDRSARLQRTGGGGGGIQNKQ</sequence>
<reference evidence="2" key="1">
    <citation type="journal article" date="2020" name="Stud. Mycol.">
        <title>101 Dothideomycetes genomes: a test case for predicting lifestyles and emergence of pathogens.</title>
        <authorList>
            <person name="Haridas S."/>
            <person name="Albert R."/>
            <person name="Binder M."/>
            <person name="Bloem J."/>
            <person name="Labutti K."/>
            <person name="Salamov A."/>
            <person name="Andreopoulos B."/>
            <person name="Baker S."/>
            <person name="Barry K."/>
            <person name="Bills G."/>
            <person name="Bluhm B."/>
            <person name="Cannon C."/>
            <person name="Castanera R."/>
            <person name="Culley D."/>
            <person name="Daum C."/>
            <person name="Ezra D."/>
            <person name="Gonzalez J."/>
            <person name="Henrissat B."/>
            <person name="Kuo A."/>
            <person name="Liang C."/>
            <person name="Lipzen A."/>
            <person name="Lutzoni F."/>
            <person name="Magnuson J."/>
            <person name="Mondo S."/>
            <person name="Nolan M."/>
            <person name="Ohm R."/>
            <person name="Pangilinan J."/>
            <person name="Park H.-J."/>
            <person name="Ramirez L."/>
            <person name="Alfaro M."/>
            <person name="Sun H."/>
            <person name="Tritt A."/>
            <person name="Yoshinaga Y."/>
            <person name="Zwiers L.-H."/>
            <person name="Turgeon B."/>
            <person name="Goodwin S."/>
            <person name="Spatafora J."/>
            <person name="Crous P."/>
            <person name="Grigoriev I."/>
        </authorList>
    </citation>
    <scope>NUCLEOTIDE SEQUENCE</scope>
    <source>
        <strain evidence="2">CBS 121739</strain>
    </source>
</reference>
<proteinExistence type="predicted"/>
<protein>
    <submittedName>
        <fullName evidence="2">Uncharacterized protein</fullName>
    </submittedName>
</protein>
<keyword evidence="3" id="KW-1185">Reference proteome</keyword>
<dbReference type="RefSeq" id="XP_033604445.1">
    <property type="nucleotide sequence ID" value="XM_033749238.1"/>
</dbReference>
<dbReference type="AlphaFoldDB" id="A0A6A6WIP5"/>
<evidence type="ECO:0000313" key="3">
    <source>
        <dbReference type="Proteomes" id="UP000799437"/>
    </source>
</evidence>
<accession>A0A6A6WIP5</accession>
<evidence type="ECO:0000313" key="2">
    <source>
        <dbReference type="EMBL" id="KAF2761994.1"/>
    </source>
</evidence>